<evidence type="ECO:0000256" key="2">
    <source>
        <dbReference type="ARBA" id="ARBA00022475"/>
    </source>
</evidence>
<dbReference type="Pfam" id="PF06081">
    <property type="entry name" value="ArAE_1"/>
    <property type="match status" value="1"/>
</dbReference>
<feature type="transmembrane region" description="Helical" evidence="7">
    <location>
        <begin position="12"/>
        <end position="34"/>
    </location>
</feature>
<keyword evidence="5 7" id="KW-0472">Membrane</keyword>
<keyword evidence="9" id="KW-1185">Reference proteome</keyword>
<evidence type="ECO:0000256" key="7">
    <source>
        <dbReference type="SAM" id="Phobius"/>
    </source>
</evidence>
<keyword evidence="3 7" id="KW-0812">Transmembrane</keyword>
<name>A0ABS7FZD8_9ACTN</name>
<dbReference type="InterPro" id="IPR010343">
    <property type="entry name" value="ArAE_1"/>
</dbReference>
<evidence type="ECO:0000313" key="8">
    <source>
        <dbReference type="EMBL" id="MBW8485671.1"/>
    </source>
</evidence>
<proteinExistence type="predicted"/>
<evidence type="ECO:0000256" key="1">
    <source>
        <dbReference type="ARBA" id="ARBA00004651"/>
    </source>
</evidence>
<accession>A0ABS7FZD8</accession>
<evidence type="ECO:0000256" key="5">
    <source>
        <dbReference type="ARBA" id="ARBA00023136"/>
    </source>
</evidence>
<comment type="subcellular location">
    <subcellularLocation>
        <location evidence="1">Cell membrane</location>
        <topology evidence="1">Multi-pass membrane protein</topology>
    </subcellularLocation>
</comment>
<evidence type="ECO:0000256" key="4">
    <source>
        <dbReference type="ARBA" id="ARBA00022989"/>
    </source>
</evidence>
<dbReference type="Proteomes" id="UP000774570">
    <property type="component" value="Unassembled WGS sequence"/>
</dbReference>
<keyword evidence="2" id="KW-1003">Cell membrane</keyword>
<evidence type="ECO:0000256" key="6">
    <source>
        <dbReference type="SAM" id="MobiDB-lite"/>
    </source>
</evidence>
<dbReference type="EMBL" id="JAIBOA010000017">
    <property type="protein sequence ID" value="MBW8485671.1"/>
    <property type="molecule type" value="Genomic_DNA"/>
</dbReference>
<gene>
    <name evidence="8" type="ORF">K1Y72_25040</name>
</gene>
<keyword evidence="4 7" id="KW-1133">Transmembrane helix</keyword>
<reference evidence="8 9" key="1">
    <citation type="submission" date="2021-07" db="EMBL/GenBank/DDBJ databases">
        <title>Actinomadura sp. PM05-2 isolated from lichen.</title>
        <authorList>
            <person name="Somphong A."/>
            <person name="Phongsopitanun W."/>
            <person name="Tanasupawat S."/>
            <person name="Peongsungnone V."/>
        </authorList>
    </citation>
    <scope>NUCLEOTIDE SEQUENCE [LARGE SCALE GENOMIC DNA]</scope>
    <source>
        <strain evidence="8 9">PM05-2</strain>
    </source>
</reference>
<evidence type="ECO:0000313" key="9">
    <source>
        <dbReference type="Proteomes" id="UP000774570"/>
    </source>
</evidence>
<feature type="compositionally biased region" description="Basic and acidic residues" evidence="6">
    <location>
        <begin position="421"/>
        <end position="432"/>
    </location>
</feature>
<feature type="compositionally biased region" description="Polar residues" evidence="6">
    <location>
        <begin position="436"/>
        <end position="445"/>
    </location>
</feature>
<feature type="compositionally biased region" description="Low complexity" evidence="6">
    <location>
        <begin position="400"/>
        <end position="413"/>
    </location>
</feature>
<organism evidence="8 9">
    <name type="scientific">Actinomadura parmotrematis</name>
    <dbReference type="NCBI Taxonomy" id="2864039"/>
    <lineage>
        <taxon>Bacteria</taxon>
        <taxon>Bacillati</taxon>
        <taxon>Actinomycetota</taxon>
        <taxon>Actinomycetes</taxon>
        <taxon>Streptosporangiales</taxon>
        <taxon>Thermomonosporaceae</taxon>
        <taxon>Actinomadura</taxon>
    </lineage>
</organism>
<evidence type="ECO:0000256" key="3">
    <source>
        <dbReference type="ARBA" id="ARBA00022692"/>
    </source>
</evidence>
<feature type="transmembrane region" description="Helical" evidence="7">
    <location>
        <begin position="64"/>
        <end position="82"/>
    </location>
</feature>
<feature type="region of interest" description="Disordered" evidence="6">
    <location>
        <begin position="400"/>
        <end position="455"/>
    </location>
</feature>
<comment type="caution">
    <text evidence="8">The sequence shown here is derived from an EMBL/GenBank/DDBJ whole genome shotgun (WGS) entry which is preliminary data.</text>
</comment>
<feature type="transmembrane region" description="Helical" evidence="7">
    <location>
        <begin position="40"/>
        <end position="57"/>
    </location>
</feature>
<sequence length="455" mass="49979">MPLQVSSERQRTVVRIARLTLTSMAAYLLALRVLPEGSPAPLLAPLTALLVVQFSLYETIRSGFWRVVAVTSGVVLAVLFATTVGFSWWSLTLTILAALVVGHVLPTGDQMLEVPISAMLIFAIGAANEAAAWDRILETLIGAGVGLAASLLLPPVRVRPAAEAVQDLADRLSRLLDTVDDQLRAGLHADQADAWQRDAERLFADIGRADRELTAAEDSLRFNPRARRLIDAGAALRNGVETMEHFTLSLRGLTRALADAAHLSGQRPLDDGPVRTQLADTLDEIALCIASYGTLARSDLVTDSAPTGAEQTLDRHIRTARERRDRLAGRLRDPAIGDDRWALYGEILMQVDRLIEQLRVEHRAHAREQWRRSRRMTRHLPERPARVMDRAGVGLRRAAQSAAQAAERNAAAADLGALPWRPRETAHSHHPPEYQQARTGTSEQRSANHRRDSAA</sequence>
<protein>
    <submittedName>
        <fullName evidence="8">FUSC family protein</fullName>
    </submittedName>
</protein>